<accession>A0A426TTF6</accession>
<keyword evidence="2" id="KW-0808">Transferase</keyword>
<dbReference type="GO" id="GO:0005829">
    <property type="term" value="C:cytosol"/>
    <property type="evidence" value="ECO:0007669"/>
    <property type="project" value="TreeGrafter"/>
</dbReference>
<dbReference type="Pfam" id="PF00303">
    <property type="entry name" value="Thymidylat_synt"/>
    <property type="match status" value="1"/>
</dbReference>
<dbReference type="InterPro" id="IPR036926">
    <property type="entry name" value="Thymidate_synth/dCMP_Mease_sf"/>
</dbReference>
<dbReference type="GO" id="GO:0004799">
    <property type="term" value="F:thymidylate synthase activity"/>
    <property type="evidence" value="ECO:0007669"/>
    <property type="project" value="TreeGrafter"/>
</dbReference>
<dbReference type="PANTHER" id="PTHR11548:SF1">
    <property type="entry name" value="THYMIDYLATE SYNTHASE 1"/>
    <property type="match status" value="1"/>
</dbReference>
<sequence length="485" mass="52994">MKWPLYFAPNLTLGNPASGLAICLLWTPQERVLPALDATGYALVGNLYSRDGVSFLVRNLLAQPQITDLLLCGKDLTGSGAALVALLHDGVDATGCIQGEGTRLHPEISLEALALLRRSVRLHDYRGIARGADLAALVANHGCAARPWARAPLIFPYHEPTVATLPSATMGMLLRAPTIREAYLRLLWHVLHYGQRGSTQQSSDQREVLDVLTVVSDEPADVAHCSYAAWMPFSRESLGERQADGRYSGYLGQLLHAEGSAGLSYTYGSRLRAFGGELDQIAVMAKDLTAAHTSRRAVAVLWSPEEDGTSSNPPCLNLIQARIRDERLHLTAYFRSHDIYRAWATNAYGLRALQSELAGMVNSVPGELAMLSHSAHIYAHDWAAAEELVAQQFGAADLRLQRDARGSFVIVIEPPEIVVRHYSPAGEHLQSQRGRSARELGRALAPYVGDSGHALYLGQELQKAEFALRQGRAEAYRQDEPLDIG</sequence>
<dbReference type="SUPFAM" id="SSF55831">
    <property type="entry name" value="Thymidylate synthase/dCMP hydroxymethylase"/>
    <property type="match status" value="1"/>
</dbReference>
<comment type="caution">
    <text evidence="4">The sequence shown here is derived from an EMBL/GenBank/DDBJ whole genome shotgun (WGS) entry which is preliminary data.</text>
</comment>
<keyword evidence="1" id="KW-0489">Methyltransferase</keyword>
<dbReference type="GO" id="GO:0006231">
    <property type="term" value="P:dTMP biosynthetic process"/>
    <property type="evidence" value="ECO:0007669"/>
    <property type="project" value="TreeGrafter"/>
</dbReference>
<dbReference type="GO" id="GO:0032259">
    <property type="term" value="P:methylation"/>
    <property type="evidence" value="ECO:0007669"/>
    <property type="project" value="UniProtKB-KW"/>
</dbReference>
<dbReference type="AlphaFoldDB" id="A0A426TTF6"/>
<name>A0A426TTF6_9CHLR</name>
<dbReference type="InterPro" id="IPR045097">
    <property type="entry name" value="Thymidate_synth/dCMP_Mease"/>
</dbReference>
<evidence type="ECO:0000256" key="2">
    <source>
        <dbReference type="ARBA" id="ARBA00022679"/>
    </source>
</evidence>
<evidence type="ECO:0000256" key="1">
    <source>
        <dbReference type="ARBA" id="ARBA00022603"/>
    </source>
</evidence>
<dbReference type="Gene3D" id="3.30.572.10">
    <property type="entry name" value="Thymidylate synthase/dCMP hydroxymethylase domain"/>
    <property type="match status" value="1"/>
</dbReference>
<evidence type="ECO:0000259" key="3">
    <source>
        <dbReference type="Pfam" id="PF00303"/>
    </source>
</evidence>
<dbReference type="PANTHER" id="PTHR11548">
    <property type="entry name" value="THYMIDYLATE SYNTHASE 1"/>
    <property type="match status" value="1"/>
</dbReference>
<proteinExistence type="predicted"/>
<protein>
    <recommendedName>
        <fullName evidence="3">Thymidylate synthase/dCMP hydroxymethylase domain-containing protein</fullName>
    </recommendedName>
</protein>
<dbReference type="EMBL" id="RSAS01000760">
    <property type="protein sequence ID" value="RRR67831.1"/>
    <property type="molecule type" value="Genomic_DNA"/>
</dbReference>
<evidence type="ECO:0000313" key="4">
    <source>
        <dbReference type="EMBL" id="RRR67831.1"/>
    </source>
</evidence>
<feature type="domain" description="Thymidylate synthase/dCMP hydroxymethylase" evidence="3">
    <location>
        <begin position="262"/>
        <end position="425"/>
    </location>
</feature>
<evidence type="ECO:0000313" key="5">
    <source>
        <dbReference type="Proteomes" id="UP000280307"/>
    </source>
</evidence>
<reference evidence="4 5" key="1">
    <citation type="submission" date="2018-12" db="EMBL/GenBank/DDBJ databases">
        <title>Genome Sequence of Candidatus Viridilinea halotolerans isolated from saline sulfide-rich spring.</title>
        <authorList>
            <person name="Grouzdev D.S."/>
            <person name="Burganskaya E.I."/>
            <person name="Krutkina M.S."/>
            <person name="Sukhacheva M.V."/>
            <person name="Gorlenko V.M."/>
        </authorList>
    </citation>
    <scope>NUCLEOTIDE SEQUENCE [LARGE SCALE GENOMIC DNA]</scope>
    <source>
        <strain evidence="4">Chok-6</strain>
    </source>
</reference>
<organism evidence="4 5">
    <name type="scientific">Candidatus Viridilinea halotolerans</name>
    <dbReference type="NCBI Taxonomy" id="2491704"/>
    <lineage>
        <taxon>Bacteria</taxon>
        <taxon>Bacillati</taxon>
        <taxon>Chloroflexota</taxon>
        <taxon>Chloroflexia</taxon>
        <taxon>Chloroflexales</taxon>
        <taxon>Chloroflexineae</taxon>
        <taxon>Oscillochloridaceae</taxon>
        <taxon>Candidatus Viridilinea</taxon>
    </lineage>
</organism>
<gene>
    <name evidence="4" type="ORF">EI684_18370</name>
</gene>
<dbReference type="InterPro" id="IPR023451">
    <property type="entry name" value="Thymidate_synth/dCMP_Mease_dom"/>
</dbReference>
<dbReference type="Proteomes" id="UP000280307">
    <property type="component" value="Unassembled WGS sequence"/>
</dbReference>